<keyword evidence="3 6" id="KW-0812">Transmembrane</keyword>
<dbReference type="OrthoDB" id="9785836at2"/>
<evidence type="ECO:0000256" key="1">
    <source>
        <dbReference type="ARBA" id="ARBA00004141"/>
    </source>
</evidence>
<evidence type="ECO:0000256" key="3">
    <source>
        <dbReference type="ARBA" id="ARBA00022692"/>
    </source>
</evidence>
<evidence type="ECO:0000259" key="7">
    <source>
        <dbReference type="PROSITE" id="PS50928"/>
    </source>
</evidence>
<reference evidence="8 9" key="1">
    <citation type="submission" date="2012-09" db="EMBL/GenBank/DDBJ databases">
        <title>Genome Sequence of Bacillus sp. DW5-4.</title>
        <authorList>
            <person name="Lai Q."/>
            <person name="Liu Y."/>
            <person name="Shao Z."/>
        </authorList>
    </citation>
    <scope>NUCLEOTIDE SEQUENCE [LARGE SCALE GENOMIC DNA]</scope>
    <source>
        <strain evidence="8 9">DW5-4</strain>
    </source>
</reference>
<feature type="domain" description="ABC transmembrane type-1" evidence="7">
    <location>
        <begin position="93"/>
        <end position="308"/>
    </location>
</feature>
<feature type="transmembrane region" description="Helical" evidence="6">
    <location>
        <begin position="33"/>
        <end position="60"/>
    </location>
</feature>
<feature type="transmembrane region" description="Helical" evidence="6">
    <location>
        <begin position="189"/>
        <end position="208"/>
    </location>
</feature>
<dbReference type="RefSeq" id="WP_034322515.1">
    <property type="nucleotide sequence ID" value="NZ_JOTP01000013.1"/>
</dbReference>
<protein>
    <submittedName>
        <fullName evidence="8">Protein lplB</fullName>
    </submittedName>
</protein>
<dbReference type="GO" id="GO:0005886">
    <property type="term" value="C:plasma membrane"/>
    <property type="evidence" value="ECO:0007669"/>
    <property type="project" value="UniProtKB-SubCell"/>
</dbReference>
<feature type="transmembrane region" description="Helical" evidence="6">
    <location>
        <begin position="228"/>
        <end position="248"/>
    </location>
</feature>
<dbReference type="GO" id="GO:0055085">
    <property type="term" value="P:transmembrane transport"/>
    <property type="evidence" value="ECO:0007669"/>
    <property type="project" value="InterPro"/>
</dbReference>
<name>A0A081L9V9_9BACI</name>
<dbReference type="AlphaFoldDB" id="A0A081L9V9"/>
<dbReference type="Pfam" id="PF00528">
    <property type="entry name" value="BPD_transp_1"/>
    <property type="match status" value="1"/>
</dbReference>
<dbReference type="InterPro" id="IPR000515">
    <property type="entry name" value="MetI-like"/>
</dbReference>
<dbReference type="InterPro" id="IPR035906">
    <property type="entry name" value="MetI-like_sf"/>
</dbReference>
<evidence type="ECO:0000256" key="4">
    <source>
        <dbReference type="ARBA" id="ARBA00022989"/>
    </source>
</evidence>
<comment type="subcellular location">
    <subcellularLocation>
        <location evidence="6">Cell membrane</location>
        <topology evidence="6">Multi-pass membrane protein</topology>
    </subcellularLocation>
    <subcellularLocation>
        <location evidence="1">Membrane</location>
        <topology evidence="1">Multi-pass membrane protein</topology>
    </subcellularLocation>
</comment>
<comment type="caution">
    <text evidence="8">The sequence shown here is derived from an EMBL/GenBank/DDBJ whole genome shotgun (WGS) entry which is preliminary data.</text>
</comment>
<comment type="similarity">
    <text evidence="6">Belongs to the binding-protein-dependent transport system permease family.</text>
</comment>
<dbReference type="PANTHER" id="PTHR43496:SF1">
    <property type="entry name" value="POLYGALACTURONAN_RHAMNOGALACTURONAN TRANSPORT SYSTEM PERMEASE PROTEIN YTEP"/>
    <property type="match status" value="1"/>
</dbReference>
<dbReference type="SUPFAM" id="SSF161098">
    <property type="entry name" value="MetI-like"/>
    <property type="match status" value="1"/>
</dbReference>
<keyword evidence="2 6" id="KW-0813">Transport</keyword>
<evidence type="ECO:0000256" key="6">
    <source>
        <dbReference type="RuleBase" id="RU363032"/>
    </source>
</evidence>
<organism evidence="8 9">
    <name type="scientific">Bacillus zhangzhouensis</name>
    <dbReference type="NCBI Taxonomy" id="1178540"/>
    <lineage>
        <taxon>Bacteria</taxon>
        <taxon>Bacillati</taxon>
        <taxon>Bacillota</taxon>
        <taxon>Bacilli</taxon>
        <taxon>Bacillales</taxon>
        <taxon>Bacillaceae</taxon>
        <taxon>Bacillus</taxon>
    </lineage>
</organism>
<evidence type="ECO:0000313" key="8">
    <source>
        <dbReference type="EMBL" id="KEP26035.1"/>
    </source>
</evidence>
<dbReference type="PROSITE" id="PS50928">
    <property type="entry name" value="ABC_TM1"/>
    <property type="match status" value="1"/>
</dbReference>
<dbReference type="EMBL" id="JOTP01000013">
    <property type="protein sequence ID" value="KEP26035.1"/>
    <property type="molecule type" value="Genomic_DNA"/>
</dbReference>
<keyword evidence="5 6" id="KW-0472">Membrane</keyword>
<dbReference type="Proteomes" id="UP000028091">
    <property type="component" value="Unassembled WGS sequence"/>
</dbReference>
<feature type="transmembrane region" description="Helical" evidence="6">
    <location>
        <begin position="287"/>
        <end position="308"/>
    </location>
</feature>
<feature type="transmembrane region" description="Helical" evidence="6">
    <location>
        <begin position="139"/>
        <end position="169"/>
    </location>
</feature>
<keyword evidence="4 6" id="KW-1133">Transmembrane helix</keyword>
<gene>
    <name evidence="8" type="ORF">BA70_04360</name>
</gene>
<evidence type="ECO:0000256" key="5">
    <source>
        <dbReference type="ARBA" id="ARBA00023136"/>
    </source>
</evidence>
<evidence type="ECO:0000313" key="9">
    <source>
        <dbReference type="Proteomes" id="UP000028091"/>
    </source>
</evidence>
<dbReference type="CDD" id="cd06261">
    <property type="entry name" value="TM_PBP2"/>
    <property type="match status" value="1"/>
</dbReference>
<accession>A0A081L9V9</accession>
<keyword evidence="9" id="KW-1185">Reference proteome</keyword>
<feature type="transmembrane region" description="Helical" evidence="6">
    <location>
        <begin position="97"/>
        <end position="118"/>
    </location>
</feature>
<dbReference type="eggNOG" id="COG4209">
    <property type="taxonomic scope" value="Bacteria"/>
</dbReference>
<proteinExistence type="inferred from homology"/>
<sequence>MKTEDVTAKGVPAAALKKENRKRLLNQLLSQKFLYLMILPGFIYFIVFKYVPMWGLIIAFQDYQPFLGILGSEWVGFKHFIRLFTEPTFFILLKNTLILFAMNVVIFFPIPILLALLLNEVRLALFKKFVQTMIYIPHFMSWVIVVSLSFVLLTVDGGLINELIAFFGGEKINFLLSQDWFRPMYILQVIWREAGWSTIIYLAAITAVDPQLYEAAKMDGAGRLRQMWHITLPAIKSVIVVLLILKIGDTLELGFEHVYLLLNATNREVAEIFDTYVYTAGLKQGQFSYSTAVGLFKAAVGLILVMLANRLAKKFGEEGIY</sequence>
<dbReference type="Gene3D" id="1.10.3720.10">
    <property type="entry name" value="MetI-like"/>
    <property type="match status" value="1"/>
</dbReference>
<evidence type="ECO:0000256" key="2">
    <source>
        <dbReference type="ARBA" id="ARBA00022448"/>
    </source>
</evidence>
<dbReference type="PANTHER" id="PTHR43496">
    <property type="entry name" value="PROTEIN LPLB"/>
    <property type="match status" value="1"/>
</dbReference>